<evidence type="ECO:0000259" key="11">
    <source>
        <dbReference type="PROSITE" id="PS50884"/>
    </source>
</evidence>
<dbReference type="Proteomes" id="UP001085076">
    <property type="component" value="Miscellaneous, Linkage group lg08"/>
</dbReference>
<evidence type="ECO:0000256" key="3">
    <source>
        <dbReference type="ARBA" id="ARBA00022833"/>
    </source>
</evidence>
<feature type="compositionally biased region" description="Basic and acidic residues" evidence="10">
    <location>
        <begin position="61"/>
        <end position="70"/>
    </location>
</feature>
<dbReference type="GO" id="GO:0008270">
    <property type="term" value="F:zinc ion binding"/>
    <property type="evidence" value="ECO:0007669"/>
    <property type="project" value="UniProtKB-KW"/>
</dbReference>
<keyword evidence="4 9" id="KW-0805">Transcription regulation</keyword>
<comment type="subcellular location">
    <subcellularLocation>
        <location evidence="8 9">Nucleus</location>
    </subcellularLocation>
</comment>
<keyword evidence="13" id="KW-1185">Reference proteome</keyword>
<dbReference type="OrthoDB" id="764564at2759"/>
<dbReference type="PANTHER" id="PTHR31992">
    <property type="entry name" value="DOF ZINC FINGER PROTEIN DOF1.4-RELATED"/>
    <property type="match status" value="1"/>
</dbReference>
<evidence type="ECO:0000256" key="2">
    <source>
        <dbReference type="ARBA" id="ARBA00022771"/>
    </source>
</evidence>
<proteinExistence type="predicted"/>
<keyword evidence="6 9" id="KW-0804">Transcription</keyword>
<dbReference type="PANTHER" id="PTHR31992:SF336">
    <property type="entry name" value="DOF ZINC FINGER PROTEIN"/>
    <property type="match status" value="1"/>
</dbReference>
<dbReference type="PROSITE" id="PS50884">
    <property type="entry name" value="ZF_DOF_2"/>
    <property type="match status" value="1"/>
</dbReference>
<keyword evidence="3 9" id="KW-0862">Zinc</keyword>
<sequence length="164" mass="18557">MEMEKQRELLKKKSEEAPKKCPRCESMQTKFCYFNNYSPSQPRHFCKSCKRYWTDGGALRDVPHGGATERRPKRLRKSTSTTSSSSFSPSPSLTPVFPEPFTAPTLLPDFSVIGFEEQQQQQQQQQLCEIMVQPGDSWINGGAGSIGAEEEFDEWARDLSSSPP</sequence>
<evidence type="ECO:0000313" key="13">
    <source>
        <dbReference type="Proteomes" id="UP001085076"/>
    </source>
</evidence>
<dbReference type="InterPro" id="IPR003851">
    <property type="entry name" value="Znf_Dof"/>
</dbReference>
<comment type="caution">
    <text evidence="12">The sequence shown here is derived from an EMBL/GenBank/DDBJ whole genome shotgun (WGS) entry which is preliminary data.</text>
</comment>
<evidence type="ECO:0000256" key="1">
    <source>
        <dbReference type="ARBA" id="ARBA00022723"/>
    </source>
</evidence>
<dbReference type="Pfam" id="PF02701">
    <property type="entry name" value="Zn_ribbon_Dof"/>
    <property type="match status" value="1"/>
</dbReference>
<keyword evidence="2 8" id="KW-0863">Zinc-finger</keyword>
<evidence type="ECO:0000256" key="9">
    <source>
        <dbReference type="RuleBase" id="RU369094"/>
    </source>
</evidence>
<reference evidence="12" key="2">
    <citation type="journal article" date="2022" name="Hortic Res">
        <title>The genome of Dioscorea zingiberensis sheds light on the biosynthesis, origin and evolution of the medicinally important diosgenin saponins.</title>
        <authorList>
            <person name="Li Y."/>
            <person name="Tan C."/>
            <person name="Li Z."/>
            <person name="Guo J."/>
            <person name="Li S."/>
            <person name="Chen X."/>
            <person name="Wang C."/>
            <person name="Dai X."/>
            <person name="Yang H."/>
            <person name="Song W."/>
            <person name="Hou L."/>
            <person name="Xu J."/>
            <person name="Tong Z."/>
            <person name="Xu A."/>
            <person name="Yuan X."/>
            <person name="Wang W."/>
            <person name="Yang Q."/>
            <person name="Chen L."/>
            <person name="Sun Z."/>
            <person name="Wang K."/>
            <person name="Pan B."/>
            <person name="Chen J."/>
            <person name="Bao Y."/>
            <person name="Liu F."/>
            <person name="Qi X."/>
            <person name="Gang D.R."/>
            <person name="Wen J."/>
            <person name="Li J."/>
        </authorList>
    </citation>
    <scope>NUCLEOTIDE SEQUENCE</scope>
    <source>
        <strain evidence="12">Dzin_1.0</strain>
    </source>
</reference>
<protein>
    <recommendedName>
        <fullName evidence="9">Dof zinc finger protein</fullName>
    </recommendedName>
</protein>
<evidence type="ECO:0000256" key="5">
    <source>
        <dbReference type="ARBA" id="ARBA00023125"/>
    </source>
</evidence>
<evidence type="ECO:0000313" key="12">
    <source>
        <dbReference type="EMBL" id="KAJ0966189.1"/>
    </source>
</evidence>
<organism evidence="12 13">
    <name type="scientific">Dioscorea zingiberensis</name>
    <dbReference type="NCBI Taxonomy" id="325984"/>
    <lineage>
        <taxon>Eukaryota</taxon>
        <taxon>Viridiplantae</taxon>
        <taxon>Streptophyta</taxon>
        <taxon>Embryophyta</taxon>
        <taxon>Tracheophyta</taxon>
        <taxon>Spermatophyta</taxon>
        <taxon>Magnoliopsida</taxon>
        <taxon>Liliopsida</taxon>
        <taxon>Dioscoreales</taxon>
        <taxon>Dioscoreaceae</taxon>
        <taxon>Dioscorea</taxon>
    </lineage>
</organism>
<dbReference type="EMBL" id="JAGGNH010000008">
    <property type="protein sequence ID" value="KAJ0966189.1"/>
    <property type="molecule type" value="Genomic_DNA"/>
</dbReference>
<name>A0A9D5C4P9_9LILI</name>
<evidence type="ECO:0000256" key="4">
    <source>
        <dbReference type="ARBA" id="ARBA00023015"/>
    </source>
</evidence>
<evidence type="ECO:0000256" key="10">
    <source>
        <dbReference type="SAM" id="MobiDB-lite"/>
    </source>
</evidence>
<dbReference type="GO" id="GO:0003677">
    <property type="term" value="F:DNA binding"/>
    <property type="evidence" value="ECO:0007669"/>
    <property type="project" value="UniProtKB-UniRule"/>
</dbReference>
<gene>
    <name evidence="12" type="ORF">J5N97_027327</name>
</gene>
<feature type="region of interest" description="Disordered" evidence="10">
    <location>
        <begin position="1"/>
        <end position="20"/>
    </location>
</feature>
<dbReference type="GO" id="GO:0005634">
    <property type="term" value="C:nucleus"/>
    <property type="evidence" value="ECO:0007669"/>
    <property type="project" value="UniProtKB-SubCell"/>
</dbReference>
<evidence type="ECO:0000256" key="8">
    <source>
        <dbReference type="PROSITE-ProRule" id="PRU00071"/>
    </source>
</evidence>
<dbReference type="AlphaFoldDB" id="A0A9D5C4P9"/>
<keyword evidence="1 9" id="KW-0479">Metal-binding</keyword>
<dbReference type="InterPro" id="IPR045174">
    <property type="entry name" value="Dof"/>
</dbReference>
<dbReference type="GO" id="GO:0003700">
    <property type="term" value="F:DNA-binding transcription factor activity"/>
    <property type="evidence" value="ECO:0007669"/>
    <property type="project" value="UniProtKB-UniRule"/>
</dbReference>
<keyword evidence="5 8" id="KW-0238">DNA-binding</keyword>
<feature type="region of interest" description="Disordered" evidence="10">
    <location>
        <begin position="139"/>
        <end position="164"/>
    </location>
</feature>
<evidence type="ECO:0000256" key="6">
    <source>
        <dbReference type="ARBA" id="ARBA00023163"/>
    </source>
</evidence>
<feature type="compositionally biased region" description="Low complexity" evidence="10">
    <location>
        <begin position="78"/>
        <end position="95"/>
    </location>
</feature>
<feature type="domain" description="Dof-type" evidence="11">
    <location>
        <begin position="19"/>
        <end position="73"/>
    </location>
</feature>
<feature type="region of interest" description="Disordered" evidence="10">
    <location>
        <begin position="56"/>
        <end position="100"/>
    </location>
</feature>
<accession>A0A9D5C4P9</accession>
<comment type="function">
    <text evidence="9">Transcription factor that binds specifically to a 5'-AA[AG]G-3' consensus core sequence.</text>
</comment>
<dbReference type="PROSITE" id="PS01361">
    <property type="entry name" value="ZF_DOF_1"/>
    <property type="match status" value="1"/>
</dbReference>
<keyword evidence="7 8" id="KW-0539">Nucleus</keyword>
<evidence type="ECO:0000256" key="7">
    <source>
        <dbReference type="ARBA" id="ARBA00023242"/>
    </source>
</evidence>
<reference evidence="12" key="1">
    <citation type="submission" date="2021-03" db="EMBL/GenBank/DDBJ databases">
        <authorList>
            <person name="Li Z."/>
            <person name="Yang C."/>
        </authorList>
    </citation>
    <scope>NUCLEOTIDE SEQUENCE</scope>
    <source>
        <strain evidence="12">Dzin_1.0</strain>
        <tissue evidence="12">Leaf</tissue>
    </source>
</reference>